<organism evidence="6 7">
    <name type="scientific">Corynebacterium macginleyi</name>
    <dbReference type="NCBI Taxonomy" id="38290"/>
    <lineage>
        <taxon>Bacteria</taxon>
        <taxon>Bacillati</taxon>
        <taxon>Actinomycetota</taxon>
        <taxon>Actinomycetes</taxon>
        <taxon>Mycobacteriales</taxon>
        <taxon>Corynebacteriaceae</taxon>
        <taxon>Corynebacterium</taxon>
    </lineage>
</organism>
<comment type="caution">
    <text evidence="6">The sequence shown here is derived from an EMBL/GenBank/DDBJ whole genome shotgun (WGS) entry which is preliminary data.</text>
</comment>
<feature type="domain" description="ABC transporter" evidence="4">
    <location>
        <begin position="6"/>
        <end position="231"/>
    </location>
</feature>
<dbReference type="SUPFAM" id="SSF52540">
    <property type="entry name" value="P-loop containing nucleoside triphosphate hydrolases"/>
    <property type="match status" value="1"/>
</dbReference>
<proteinExistence type="predicted"/>
<keyword evidence="2" id="KW-0547">Nucleotide-binding</keyword>
<dbReference type="GO" id="GO:0005524">
    <property type="term" value="F:ATP binding"/>
    <property type="evidence" value="ECO:0007669"/>
    <property type="project" value="UniProtKB-KW"/>
</dbReference>
<dbReference type="PROSITE" id="PS00211">
    <property type="entry name" value="ABC_TRANSPORTER_1"/>
    <property type="match status" value="1"/>
</dbReference>
<evidence type="ECO:0000313" key="5">
    <source>
        <dbReference type="EMBL" id="MBM0243344.1"/>
    </source>
</evidence>
<dbReference type="Proteomes" id="UP000270649">
    <property type="component" value="Unassembled WGS sequence"/>
</dbReference>
<dbReference type="PANTHER" id="PTHR42734">
    <property type="entry name" value="METAL TRANSPORT SYSTEM ATP-BINDING PROTEIN TM_0124-RELATED"/>
    <property type="match status" value="1"/>
</dbReference>
<evidence type="ECO:0000313" key="7">
    <source>
        <dbReference type="Proteomes" id="UP000270649"/>
    </source>
</evidence>
<accession>A0A3M0GEU1</accession>
<evidence type="ECO:0000256" key="2">
    <source>
        <dbReference type="ARBA" id="ARBA00022741"/>
    </source>
</evidence>
<dbReference type="InterPro" id="IPR003593">
    <property type="entry name" value="AAA+_ATPase"/>
</dbReference>
<evidence type="ECO:0000259" key="4">
    <source>
        <dbReference type="PROSITE" id="PS50893"/>
    </source>
</evidence>
<dbReference type="InterPro" id="IPR003439">
    <property type="entry name" value="ABC_transporter-like_ATP-bd"/>
</dbReference>
<dbReference type="PROSITE" id="PS50893">
    <property type="entry name" value="ABC_TRANSPORTER_2"/>
    <property type="match status" value="1"/>
</dbReference>
<dbReference type="InterPro" id="IPR027417">
    <property type="entry name" value="P-loop_NTPase"/>
</dbReference>
<dbReference type="AlphaFoldDB" id="A0A3M0GEU1"/>
<reference evidence="5 8" key="2">
    <citation type="submission" date="2021-01" db="EMBL/GenBank/DDBJ databases">
        <title>Complete genome sequences of Corynebacterium macginleyi strains isolated from infectious keratitis.</title>
        <authorList>
            <person name="Sagerfors S."/>
            <person name="Poehlein A."/>
            <person name="Soderquist B."/>
            <person name="Bruggemann H."/>
        </authorList>
    </citation>
    <scope>NUCLEOTIDE SEQUENCE [LARGE SCALE GENOMIC DNA]</scope>
    <source>
        <strain evidence="5 8">12T220</strain>
    </source>
</reference>
<evidence type="ECO:0000313" key="6">
    <source>
        <dbReference type="EMBL" id="RMB63007.1"/>
    </source>
</evidence>
<dbReference type="InterPro" id="IPR050153">
    <property type="entry name" value="Metal_Ion_Import_ABC"/>
</dbReference>
<dbReference type="GO" id="GO:0016887">
    <property type="term" value="F:ATP hydrolysis activity"/>
    <property type="evidence" value="ECO:0007669"/>
    <property type="project" value="InterPro"/>
</dbReference>
<dbReference type="EMBL" id="JAACBX020000001">
    <property type="protein sequence ID" value="MBM0243344.1"/>
    <property type="molecule type" value="Genomic_DNA"/>
</dbReference>
<dbReference type="Pfam" id="PF00005">
    <property type="entry name" value="ABC_tran"/>
    <property type="match status" value="1"/>
</dbReference>
<evidence type="ECO:0000256" key="3">
    <source>
        <dbReference type="ARBA" id="ARBA00022840"/>
    </source>
</evidence>
<keyword evidence="8" id="KW-1185">Reference proteome</keyword>
<dbReference type="EMBL" id="REGC01000003">
    <property type="protein sequence ID" value="RMB63007.1"/>
    <property type="molecule type" value="Genomic_DNA"/>
</dbReference>
<sequence length="232" mass="25041">MSTPLLKLSHASCGYGTTTVVNDVSLTIHEGEAIALLGANGAGKSTVLKAIAGLATLRGEHERTATLGYVPQHHTCDPTFPVTAGRVVEMGLLNKAAWWERMGSMRRLRPQINQALELVGMADKEKIRWGKLSGGQRQRIFIARALAAHPDLVLMDEPFNGLDQDSRQVLLGIIAKLKESGVALLISTHDPILAQRACDAGMLIVDGHSEVLDTEDAVERYLEATSVLQGDM</sequence>
<name>A0A3M0GEU1_9CORY</name>
<evidence type="ECO:0000313" key="8">
    <source>
        <dbReference type="Proteomes" id="UP001518680"/>
    </source>
</evidence>
<dbReference type="Gene3D" id="3.40.50.300">
    <property type="entry name" value="P-loop containing nucleotide triphosphate hydrolases"/>
    <property type="match status" value="1"/>
</dbReference>
<dbReference type="InterPro" id="IPR017871">
    <property type="entry name" value="ABC_transporter-like_CS"/>
</dbReference>
<dbReference type="RefSeq" id="WP_121927507.1">
    <property type="nucleotide sequence ID" value="NZ_CP068291.1"/>
</dbReference>
<protein>
    <submittedName>
        <fullName evidence="6">Metal ABC transporter ATP-binding protein</fullName>
    </submittedName>
</protein>
<dbReference type="SMART" id="SM00382">
    <property type="entry name" value="AAA"/>
    <property type="match status" value="1"/>
</dbReference>
<reference evidence="6 7" key="1">
    <citation type="submission" date="2018-10" db="EMBL/GenBank/DDBJ databases">
        <title>Corynebacterium macginleyi genome sequencing and assembly of the type strain and two clinical samples.</title>
        <authorList>
            <person name="Bernier A.-M."/>
            <person name="Bernard K."/>
        </authorList>
    </citation>
    <scope>NUCLEOTIDE SEQUENCE [LARGE SCALE GENOMIC DNA]</scope>
    <source>
        <strain evidence="6 7">NML 120205</strain>
    </source>
</reference>
<evidence type="ECO:0000256" key="1">
    <source>
        <dbReference type="ARBA" id="ARBA00022448"/>
    </source>
</evidence>
<keyword evidence="1" id="KW-0813">Transport</keyword>
<keyword evidence="3 6" id="KW-0067">ATP-binding</keyword>
<gene>
    <name evidence="6" type="ORF">D9543_03150</name>
    <name evidence="5" type="ORF">GWO63_003430</name>
</gene>
<dbReference type="Proteomes" id="UP001518680">
    <property type="component" value="Unassembled WGS sequence"/>
</dbReference>